<evidence type="ECO:0000313" key="3">
    <source>
        <dbReference type="Proteomes" id="UP001216709"/>
    </source>
</evidence>
<gene>
    <name evidence="2" type="ORF">PVN32_18110</name>
</gene>
<dbReference type="GeneID" id="56669962"/>
<organism evidence="2 3">
    <name type="scientific">Bacillus paralicheniformis</name>
    <dbReference type="NCBI Taxonomy" id="1648923"/>
    <lineage>
        <taxon>Bacteria</taxon>
        <taxon>Bacillati</taxon>
        <taxon>Bacillota</taxon>
        <taxon>Bacilli</taxon>
        <taxon>Bacillales</taxon>
        <taxon>Bacillaceae</taxon>
        <taxon>Bacillus</taxon>
    </lineage>
</organism>
<dbReference type="RefSeq" id="WP_043054026.1">
    <property type="nucleotide sequence ID" value="NZ_AP025339.1"/>
</dbReference>
<comment type="caution">
    <text evidence="2">The sequence shown here is derived from an EMBL/GenBank/DDBJ whole genome shotgun (WGS) entry which is preliminary data.</text>
</comment>
<dbReference type="Proteomes" id="UP001216709">
    <property type="component" value="Unassembled WGS sequence"/>
</dbReference>
<feature type="chain" id="PRO_5043790008" evidence="1">
    <location>
        <begin position="28"/>
        <end position="176"/>
    </location>
</feature>
<feature type="signal peptide" evidence="1">
    <location>
        <begin position="1"/>
        <end position="27"/>
    </location>
</feature>
<sequence>MKKLVTFLAAFTLLFILSMNSVSEANAEESKSLGTIKKMNDSELELTFYHSEVVMNSNGDVTVIDSITGKKETLPSRTVDKNDNPVDLEYEKNDNGLLVKVIKRNSSNMFRTQSVAKCVLGTSGGAVTGAGTGGLAGAAVGTVTIPIVGTVSAGLVGTIVGGVGGGLTGAAASCFD</sequence>
<protein>
    <submittedName>
        <fullName evidence="2">Pathogenicity island protein</fullName>
    </submittedName>
</protein>
<accession>A0AAW6KDM6</accession>
<evidence type="ECO:0000313" key="2">
    <source>
        <dbReference type="EMBL" id="MDE1454079.1"/>
    </source>
</evidence>
<reference evidence="2" key="1">
    <citation type="submission" date="2022-12" db="EMBL/GenBank/DDBJ databases">
        <title>Draft Genome Sequences of Bacillus licheniformis and Bacillus paralicheniformis strains isolated from Irish skim milk powders.</title>
        <authorList>
            <person name="Lourenco A."/>
            <person name="Li F."/>
            <person name="Geraldine D."/>
            <person name="Tobin J.T."/>
            <person name="Butler F."/>
            <person name="Jordan K."/>
            <person name="Obrien T."/>
        </authorList>
    </citation>
    <scope>NUCLEOTIDE SEQUENCE</scope>
    <source>
        <strain evidence="2">3370</strain>
    </source>
</reference>
<dbReference type="AlphaFoldDB" id="A0AAW6KDM6"/>
<proteinExistence type="predicted"/>
<name>A0AAW6KDM6_9BACI</name>
<keyword evidence="1" id="KW-0732">Signal</keyword>
<dbReference type="EMBL" id="JARAFO010000084">
    <property type="protein sequence ID" value="MDE1454079.1"/>
    <property type="molecule type" value="Genomic_DNA"/>
</dbReference>
<evidence type="ECO:0000256" key="1">
    <source>
        <dbReference type="SAM" id="SignalP"/>
    </source>
</evidence>